<evidence type="ECO:0000259" key="6">
    <source>
        <dbReference type="Pfam" id="PF01957"/>
    </source>
</evidence>
<reference evidence="7 8" key="1">
    <citation type="submission" date="2020-02" db="EMBL/GenBank/DDBJ databases">
        <title>Acidophilic actinobacteria isolated from forest soil.</title>
        <authorList>
            <person name="Golinska P."/>
        </authorList>
    </citation>
    <scope>NUCLEOTIDE SEQUENCE [LARGE SCALE GENOMIC DNA]</scope>
    <source>
        <strain evidence="7 8">NL8</strain>
    </source>
</reference>
<proteinExistence type="predicted"/>
<dbReference type="InterPro" id="IPR012340">
    <property type="entry name" value="NA-bd_OB-fold"/>
</dbReference>
<dbReference type="InterPro" id="IPR002810">
    <property type="entry name" value="NfeD-like_C"/>
</dbReference>
<feature type="transmembrane region" description="Helical" evidence="5">
    <location>
        <begin position="37"/>
        <end position="63"/>
    </location>
</feature>
<protein>
    <submittedName>
        <fullName evidence="7">NfeD family protein</fullName>
    </submittedName>
</protein>
<dbReference type="Pfam" id="PF01957">
    <property type="entry name" value="NfeD"/>
    <property type="match status" value="1"/>
</dbReference>
<dbReference type="EMBL" id="JAAFYZ010000307">
    <property type="protein sequence ID" value="MBS2553992.1"/>
    <property type="molecule type" value="Genomic_DNA"/>
</dbReference>
<name>A0ABS5L6M7_9ACTN</name>
<evidence type="ECO:0000256" key="1">
    <source>
        <dbReference type="ARBA" id="ARBA00004141"/>
    </source>
</evidence>
<sequence length="139" mass="14407">MHAMVWAVVAAVLILLELTTATLVFVMLGIGAAAGAIAAGAGAGIVAQFAAFGVVSVATLVFARPTAMRRLHGGPEHRQGTEALISREALVVEKVDGHDGRVRISGEIWSARSFDGQTEYEVGDRVNVAQIDGATALVL</sequence>
<gene>
    <name evidence="7" type="ORF">KGQ19_44775</name>
</gene>
<accession>A0ABS5L6M7</accession>
<evidence type="ECO:0000313" key="7">
    <source>
        <dbReference type="EMBL" id="MBS2553992.1"/>
    </source>
</evidence>
<dbReference type="PANTHER" id="PTHR33507">
    <property type="entry name" value="INNER MEMBRANE PROTEIN YBBJ"/>
    <property type="match status" value="1"/>
</dbReference>
<comment type="caution">
    <text evidence="7">The sequence shown here is derived from an EMBL/GenBank/DDBJ whole genome shotgun (WGS) entry which is preliminary data.</text>
</comment>
<dbReference type="RefSeq" id="WP_212021068.1">
    <property type="nucleotide sequence ID" value="NZ_JAAFYZ010000307.1"/>
</dbReference>
<keyword evidence="8" id="KW-1185">Reference proteome</keyword>
<dbReference type="PANTHER" id="PTHR33507:SF3">
    <property type="entry name" value="INNER MEMBRANE PROTEIN YBBJ"/>
    <property type="match status" value="1"/>
</dbReference>
<evidence type="ECO:0000313" key="8">
    <source>
        <dbReference type="Proteomes" id="UP000730482"/>
    </source>
</evidence>
<keyword evidence="3 5" id="KW-1133">Transmembrane helix</keyword>
<dbReference type="Proteomes" id="UP000730482">
    <property type="component" value="Unassembled WGS sequence"/>
</dbReference>
<comment type="subcellular location">
    <subcellularLocation>
        <location evidence="1">Membrane</location>
        <topology evidence="1">Multi-pass membrane protein</topology>
    </subcellularLocation>
</comment>
<evidence type="ECO:0000256" key="2">
    <source>
        <dbReference type="ARBA" id="ARBA00022692"/>
    </source>
</evidence>
<evidence type="ECO:0000256" key="5">
    <source>
        <dbReference type="SAM" id="Phobius"/>
    </source>
</evidence>
<feature type="domain" description="NfeD-like C-terminal" evidence="6">
    <location>
        <begin position="82"/>
        <end position="138"/>
    </location>
</feature>
<evidence type="ECO:0000256" key="3">
    <source>
        <dbReference type="ARBA" id="ARBA00022989"/>
    </source>
</evidence>
<dbReference type="SUPFAM" id="SSF141322">
    <property type="entry name" value="NfeD domain-like"/>
    <property type="match status" value="1"/>
</dbReference>
<keyword evidence="2 5" id="KW-0812">Transmembrane</keyword>
<dbReference type="Gene3D" id="2.40.50.140">
    <property type="entry name" value="Nucleic acid-binding proteins"/>
    <property type="match status" value="1"/>
</dbReference>
<keyword evidence="4 5" id="KW-0472">Membrane</keyword>
<dbReference type="InterPro" id="IPR052165">
    <property type="entry name" value="Membrane_assoc_protease"/>
</dbReference>
<evidence type="ECO:0000256" key="4">
    <source>
        <dbReference type="ARBA" id="ARBA00023136"/>
    </source>
</evidence>
<organism evidence="7 8">
    <name type="scientific">Catenulispora pinistramenti</name>
    <dbReference type="NCBI Taxonomy" id="2705254"/>
    <lineage>
        <taxon>Bacteria</taxon>
        <taxon>Bacillati</taxon>
        <taxon>Actinomycetota</taxon>
        <taxon>Actinomycetes</taxon>
        <taxon>Catenulisporales</taxon>
        <taxon>Catenulisporaceae</taxon>
        <taxon>Catenulispora</taxon>
    </lineage>
</organism>